<organism evidence="3 4">
    <name type="scientific">SAR86 cluster bacterium</name>
    <dbReference type="NCBI Taxonomy" id="2030880"/>
    <lineage>
        <taxon>Bacteria</taxon>
        <taxon>Pseudomonadati</taxon>
        <taxon>Pseudomonadota</taxon>
        <taxon>Gammaproteobacteria</taxon>
        <taxon>SAR86 cluster</taxon>
    </lineage>
</organism>
<dbReference type="PANTHER" id="PTHR38690:SF1">
    <property type="entry name" value="PROTEASE"/>
    <property type="match status" value="1"/>
</dbReference>
<evidence type="ECO:0000259" key="2">
    <source>
        <dbReference type="Pfam" id="PF13116"/>
    </source>
</evidence>
<accession>A0A2A5B438</accession>
<evidence type="ECO:0000313" key="3">
    <source>
        <dbReference type="EMBL" id="PCJ26235.1"/>
    </source>
</evidence>
<feature type="domain" description="YhdP central" evidence="2">
    <location>
        <begin position="11"/>
        <end position="1336"/>
    </location>
</feature>
<dbReference type="InterPro" id="IPR025263">
    <property type="entry name" value="YhdP_central"/>
</dbReference>
<gene>
    <name evidence="3" type="ORF">COA96_05700</name>
</gene>
<protein>
    <recommendedName>
        <fullName evidence="2">YhdP central domain-containing protein</fullName>
    </recommendedName>
</protein>
<comment type="caution">
    <text evidence="3">The sequence shown here is derived from an EMBL/GenBank/DDBJ whole genome shotgun (WGS) entry which is preliminary data.</text>
</comment>
<reference evidence="4" key="1">
    <citation type="submission" date="2017-08" db="EMBL/GenBank/DDBJ databases">
        <title>A dynamic microbial community with high functional redundancy inhabits the cold, oxic subseafloor aquifer.</title>
        <authorList>
            <person name="Tully B.J."/>
            <person name="Wheat C.G."/>
            <person name="Glazer B.T."/>
            <person name="Huber J.A."/>
        </authorList>
    </citation>
    <scope>NUCLEOTIDE SEQUENCE [LARGE SCALE GENOMIC DNA]</scope>
</reference>
<evidence type="ECO:0000256" key="1">
    <source>
        <dbReference type="SAM" id="MobiDB-lite"/>
    </source>
</evidence>
<dbReference type="Proteomes" id="UP000218327">
    <property type="component" value="Unassembled WGS sequence"/>
</dbReference>
<name>A0A2A5B438_9GAMM</name>
<dbReference type="EMBL" id="NVVJ01000012">
    <property type="protein sequence ID" value="PCJ26235.1"/>
    <property type="molecule type" value="Genomic_DNA"/>
</dbReference>
<dbReference type="InterPro" id="IPR011836">
    <property type="entry name" value="YhdP"/>
</dbReference>
<sequence length="1359" mass="148771">MFISILKKVRQQVILLLIVTLVLIAAYVSAGRQFMPAISRYTDFFERQILESTGLRVTVDSLVGNFQGFNPIIQVNGLRFLVGDDVNNQDDPNSSALLFDSASLIVDIPRSIWQRKWVLEDFVIEKLELNVEQTESGSWQLRGLSTSGNSSLSLDDVYNSFLRFTQISLRNVTVNLLAFSGERISFINGLATIRNREQNHYLHANVNLEGNSQQLALSLEVSGDDLSGIDGDLHISIPESDYSSLFRNQDIAAMSIQQLFGGGEFWLSFDSGQVSQLVSQLKVNNITLGAEGSAPLTLTELSGKASLKRGTDQAFWELTLADMSVSWQELDWSSFNAHLNFIPQQSISVTADNIDISLLAQLAVKSGLLDANAQQQLEAYSPRGALENFSLYVPLLESSEENLLLKTNLHSVDVASVRGTPNMWGINGFVQLEFNSADRFAFGVAEVESDEFRINIPNVFLSTWDYNYVNGSFGFQLDLENGQDLKLVSNVIAAESDAVSGRVQFTATINKPVDGEPKAELELLVGALRFDGEQKSQYLPDGPNIDAGLRSSMEWIDRAVLDGQVLNSGVLYRGSTIPGAAAATKTFQSFYLLSNGELNFSDEWPDLSGLTAYIVTDDNNIDIEILSGQSMNIAASSVLADIRRDADGQTLLSLHGQASGSTADGLNYLQNSGVGDSLKAAFATWEAEGGFSSDIEVLVPLNSIESNPELETEVRLDINLADNKLLITDYAIDVEELSGSFVFDTRTGLERSEMTGRLFGQKSNLRLSSTLAEGELKTIIVDATGSVAPEQLIAWPLQSEFVQDILATMEGQLAYDAKLSIAMTSGSTGDATNSLLIDSSLIGASLSLPYPFSKPVEMEMPLHLELDFFGDNQHIYGTLGSKLSFDLDVEQGTIVDGLVLLGDSQSNFESLLGNDTKGLAVLGSMDRFRFEEWSSFLAEFNRSGSTSSELGNTIEFVDLQLDIFELYDTELDDVGMRIIGDVAQQQWLITLDSEAISGQVGLPFSSEGYIELDLDYLRLPGTEQDRIGPPQELTLEQIDADEQEAIDVLAQIDPRALPRMKFSTDEFRIGDKPYGSWRFTLNPNSTGAAFTDMAFDFRGLRLGMDGVDGETDGEEDELAQTNEAYFNWQFDGTEHHSELSGVLVADNMADVLTANGYAASFDSNTALFTTNIDWPGSPAFFAADHLSGDININIEDGRFLQGTGATGALKLISILNFDAIMRRLRFSDDLLRSGLAYDEITGQLSLNDGIVDIEERLVISGPSSLYQITGEIDLAKETITGEMFVTLPVSENIPWIGLLTANIPLAVGAYLFDRIFGNQVNSLTSAVYTLEGPWEDLDPQFKQAFGSPDDDQQSSVDAQ</sequence>
<proteinExistence type="predicted"/>
<dbReference type="Pfam" id="PF13116">
    <property type="entry name" value="YhdP"/>
    <property type="match status" value="1"/>
</dbReference>
<evidence type="ECO:0000313" key="4">
    <source>
        <dbReference type="Proteomes" id="UP000218327"/>
    </source>
</evidence>
<feature type="region of interest" description="Disordered" evidence="1">
    <location>
        <begin position="1340"/>
        <end position="1359"/>
    </location>
</feature>
<dbReference type="PANTHER" id="PTHR38690">
    <property type="entry name" value="PROTEASE-RELATED"/>
    <property type="match status" value="1"/>
</dbReference>